<dbReference type="Proteomes" id="UP001159364">
    <property type="component" value="Linkage Group LG04"/>
</dbReference>
<evidence type="ECO:0000256" key="1">
    <source>
        <dbReference type="SAM" id="Phobius"/>
    </source>
</evidence>
<dbReference type="InterPro" id="IPR000326">
    <property type="entry name" value="PAP2/HPO"/>
</dbReference>
<organism evidence="3 4">
    <name type="scientific">Erythroxylum novogranatense</name>
    <dbReference type="NCBI Taxonomy" id="1862640"/>
    <lineage>
        <taxon>Eukaryota</taxon>
        <taxon>Viridiplantae</taxon>
        <taxon>Streptophyta</taxon>
        <taxon>Embryophyta</taxon>
        <taxon>Tracheophyta</taxon>
        <taxon>Spermatophyta</taxon>
        <taxon>Magnoliopsida</taxon>
        <taxon>eudicotyledons</taxon>
        <taxon>Gunneridae</taxon>
        <taxon>Pentapetalae</taxon>
        <taxon>rosids</taxon>
        <taxon>fabids</taxon>
        <taxon>Malpighiales</taxon>
        <taxon>Erythroxylaceae</taxon>
        <taxon>Erythroxylum</taxon>
    </lineage>
</organism>
<feature type="transmembrane region" description="Helical" evidence="1">
    <location>
        <begin position="71"/>
        <end position="93"/>
    </location>
</feature>
<dbReference type="SMART" id="SM00014">
    <property type="entry name" value="acidPPc"/>
    <property type="match status" value="1"/>
</dbReference>
<dbReference type="Pfam" id="PF01569">
    <property type="entry name" value="PAP2"/>
    <property type="match status" value="1"/>
</dbReference>
<dbReference type="GO" id="GO:0042392">
    <property type="term" value="F:sphingosine-1-phosphate phosphatase activity"/>
    <property type="evidence" value="ECO:0007669"/>
    <property type="project" value="TreeGrafter"/>
</dbReference>
<feature type="transmembrane region" description="Helical" evidence="1">
    <location>
        <begin position="160"/>
        <end position="180"/>
    </location>
</feature>
<evidence type="ECO:0000259" key="2">
    <source>
        <dbReference type="SMART" id="SM00014"/>
    </source>
</evidence>
<feature type="transmembrane region" description="Helical" evidence="1">
    <location>
        <begin position="186"/>
        <end position="208"/>
    </location>
</feature>
<evidence type="ECO:0000313" key="3">
    <source>
        <dbReference type="EMBL" id="KAJ8767650.1"/>
    </source>
</evidence>
<reference evidence="3 4" key="1">
    <citation type="submission" date="2021-09" db="EMBL/GenBank/DDBJ databases">
        <title>Genomic insights and catalytic innovation underlie evolution of tropane alkaloids biosynthesis.</title>
        <authorList>
            <person name="Wang Y.-J."/>
            <person name="Tian T."/>
            <person name="Huang J.-P."/>
            <person name="Huang S.-X."/>
        </authorList>
    </citation>
    <scope>NUCLEOTIDE SEQUENCE [LARGE SCALE GENOMIC DNA]</scope>
    <source>
        <strain evidence="3">KIB-2018</strain>
        <tissue evidence="3">Leaf</tissue>
    </source>
</reference>
<feature type="domain" description="Phosphatidic acid phosphatase type 2/haloperoxidase" evidence="2">
    <location>
        <begin position="72"/>
        <end position="205"/>
    </location>
</feature>
<gene>
    <name evidence="3" type="ORF">K2173_018208</name>
</gene>
<protein>
    <recommendedName>
        <fullName evidence="2">Phosphatidic acid phosphatase type 2/haloperoxidase domain-containing protein</fullName>
    </recommendedName>
</protein>
<keyword evidence="1" id="KW-0812">Transmembrane</keyword>
<dbReference type="AlphaFoldDB" id="A0AAV8TL92"/>
<evidence type="ECO:0000313" key="4">
    <source>
        <dbReference type="Proteomes" id="UP001159364"/>
    </source>
</evidence>
<keyword evidence="4" id="KW-1185">Reference proteome</keyword>
<keyword evidence="1" id="KW-1133">Transmembrane helix</keyword>
<dbReference type="PANTHER" id="PTHR14969:SF13">
    <property type="entry name" value="AT30094P"/>
    <property type="match status" value="1"/>
</dbReference>
<keyword evidence="1" id="KW-0472">Membrane</keyword>
<dbReference type="EMBL" id="JAIWQS010000004">
    <property type="protein sequence ID" value="KAJ8767650.1"/>
    <property type="molecule type" value="Genomic_DNA"/>
</dbReference>
<feature type="transmembrane region" description="Helical" evidence="1">
    <location>
        <begin position="34"/>
        <end position="59"/>
    </location>
</feature>
<dbReference type="Gene3D" id="1.20.144.10">
    <property type="entry name" value="Phosphatidic acid phosphatase type 2/haloperoxidase"/>
    <property type="match status" value="1"/>
</dbReference>
<accession>A0AAV8TL92</accession>
<comment type="caution">
    <text evidence="3">The sequence shown here is derived from an EMBL/GenBank/DDBJ whole genome shotgun (WGS) entry which is preliminary data.</text>
</comment>
<dbReference type="PANTHER" id="PTHR14969">
    <property type="entry name" value="SPHINGOSINE-1-PHOSPHATE PHOSPHOHYDROLASE"/>
    <property type="match status" value="1"/>
</dbReference>
<name>A0AAV8TL92_9ROSI</name>
<dbReference type="InterPro" id="IPR036938">
    <property type="entry name" value="PAP2/HPO_sf"/>
</dbReference>
<proteinExistence type="predicted"/>
<sequence length="223" mass="24598">MAIAPPKPPFTLLQRIKAIDGELSRRLHTLFHPYLPTLFLLLLEFSADFRFFFPVSLALLLSPLSVTLLPFLSPFILGLLLDLAIVGLIKILFRRPRPPYNPSMCPAVSADNFSFPSGHASRVFFVASMVSVSSQVIGAALRGNGIGFVRQWLGGDVEKVVGVLVVVVCVWAAVTAASRVLLGRHYVFDVVAGSCLGVAEGLFAFWFLRFEKNFSMIIYQRIV</sequence>
<dbReference type="SUPFAM" id="SSF48317">
    <property type="entry name" value="Acid phosphatase/Vanadium-dependent haloperoxidase"/>
    <property type="match status" value="1"/>
</dbReference>